<dbReference type="Gene3D" id="3.90.1720.10">
    <property type="entry name" value="endopeptidase domain like (from Nostoc punctiforme)"/>
    <property type="match status" value="1"/>
</dbReference>
<accession>A0A5J6D6Y9</accession>
<dbReference type="SUPFAM" id="SSF48371">
    <property type="entry name" value="ARM repeat"/>
    <property type="match status" value="1"/>
</dbReference>
<keyword evidence="4" id="KW-1185">Reference proteome</keyword>
<feature type="transmembrane region" description="Helical" evidence="2">
    <location>
        <begin position="716"/>
        <end position="735"/>
    </location>
</feature>
<dbReference type="EMBL" id="MN204493">
    <property type="protein sequence ID" value="QEQ93600.1"/>
    <property type="molecule type" value="Genomic_DNA"/>
</dbReference>
<dbReference type="SUPFAM" id="SSF54001">
    <property type="entry name" value="Cysteine proteinases"/>
    <property type="match status" value="1"/>
</dbReference>
<keyword evidence="2" id="KW-0812">Transmembrane</keyword>
<feature type="transmembrane region" description="Helical" evidence="2">
    <location>
        <begin position="747"/>
        <end position="768"/>
    </location>
</feature>
<evidence type="ECO:0000256" key="1">
    <source>
        <dbReference type="SAM" id="Coils"/>
    </source>
</evidence>
<reference evidence="3 4" key="1">
    <citation type="submission" date="2019-07" db="EMBL/GenBank/DDBJ databases">
        <authorList>
            <person name="Mandava P."/>
            <person name="Ferry J.C."/>
            <person name="Fallon S.M."/>
            <person name="Hajdenberg M."/>
            <person name="Sharma E."/>
            <person name="Shaffer C.D."/>
            <person name="Weston-Hafer K.A."/>
            <person name="Garlena R.A."/>
            <person name="Russell D.A."/>
            <person name="Pope W.H."/>
            <person name="Jacobs-Sera D."/>
            <person name="Hatfull G.F."/>
        </authorList>
    </citation>
    <scope>NUCLEOTIDE SEQUENCE [LARGE SCALE GENOMIC DNA]</scope>
</reference>
<protein>
    <submittedName>
        <fullName evidence="3">Tape measure protein</fullName>
    </submittedName>
</protein>
<organism evidence="3 4">
    <name type="scientific">Streptomyces phage Zuko</name>
    <dbReference type="NCBI Taxonomy" id="2601695"/>
    <lineage>
        <taxon>Viruses</taxon>
        <taxon>Duplodnaviria</taxon>
        <taxon>Heunggongvirae</taxon>
        <taxon>Uroviricota</taxon>
        <taxon>Caudoviricetes</taxon>
        <taxon>Zukovirus</taxon>
        <taxon>Zukovirus zuko</taxon>
    </lineage>
</organism>
<evidence type="ECO:0000256" key="2">
    <source>
        <dbReference type="SAM" id="Phobius"/>
    </source>
</evidence>
<proteinExistence type="predicted"/>
<dbReference type="KEGG" id="vg:77931375"/>
<dbReference type="InterPro" id="IPR038765">
    <property type="entry name" value="Papain-like_cys_pep_sf"/>
</dbReference>
<evidence type="ECO:0000313" key="3">
    <source>
        <dbReference type="EMBL" id="QEQ93600.1"/>
    </source>
</evidence>
<dbReference type="GO" id="GO:0001897">
    <property type="term" value="P:symbiont-mediated cytolysis of host cell"/>
    <property type="evidence" value="ECO:0007669"/>
    <property type="project" value="UniProtKB-ARBA"/>
</dbReference>
<sequence length="1409" mass="146963">MAVTIATGVVTIQPDIDEGGVVRAANQAGQRTGDAFTRGLDGRLRDARGRFVRQADLMGDSMTRAGTRTNTFSRSVRGLGGVFATIGRAVGTAALQFGKFGLMAGGAIPMIAGLVSALQNIAPVATGAVTALFAVAQAGAAIKIGTSGIGDAIKAAFAPTAKAAGAATSAANSHAKAMQGVQDATENAARANADAARRVKDAEEQLADAQKEAIEVQKELSQARKDAKRELEDLNSALAHGELDLKNAQMELADAEQDYREKTAINSTATKKEQEEALLRLEEAKLALKDQQTETNRLREDTAKANKEGIDGTQAMTSWRDKMNSANKNVADQEQALADARRDQAQTAADGQKAIAAAMESLNTATEKAAAGTDALGDAMAKLSPNARAFVNEIIRLKPSWDALKLDVQDALFAGLAGKMRTLANSVLPVLRTNLTNTAGILNQMAIGAADAATQVAEDGTLGKAMAGANKGLSNLIPLPGKILTAITQLGAAGSPVFDKLTSSMADKIGGLTDRLGKAFESGTLDDSISQAMDLVKTLGAVFVNVFKIIGNVFGQFQQEGGGIINVLKTITDSLVQFTATKSFQDMMSSLASVFSTFASTVAPLLGVALEALSPIIQALAPPVNILIKALGDALTPIIKALGPVLASVAGALGKIVEAFAPLLPVLGDLIAKLLPPLIPVFDAIAQAFVGLAPVVSQLANILVSMLTPVLDNLPAIINPIVDLFNILVAALLPVMSDLLTALAPSLASLGQTFGQLLVALSPLLVVLGQLVSQVLVAIAPLLPPIISLIAQLATVMADMLASQVTNIIIPAIQLLTNLLTGNFAGAWTSLKTLVGGVIQYFSDMITNLGKIIGAAVDVIVNIFKWLYDVLIGHSIIPDLVNGIIGWFTGLGKSAAKIFQNIWDWIVGKVTGMKNDVVNRVTSMKNSVVNVFTSARDRANTIMGDMKKWVVDKAVSLKNGLVSAFNTFRDKSIAAFDAARAGIKTAWDKIKGIAKAPVNFVIDTVYNKGIRVVWNAVVGAFGGKKLGEVKGFAGGGILPGHSSYRDGDDQLVPMRKGEGVYVSEAMKDPYERARLYAVNKAAMAGQPLTKFQGSGQTGAGGFALGGIFDGIGDIASGAWDKVKSGYSWLKDTFGGAIKSGVKTVINPLIGKIPGQNGFSGIIKESVRGMVNKLLGAGEKGDKEGGFAPSKGVSGALKWAKSQAGKPYQWGGAFNPSFDCSGFMSSIQKVIQGLNPKGRLWSTHSFSGSTAPAGWQRHLNSPFRIGITNAGVGHTAGTLMKTNVESRGGDGVVVGSRARGYNNSMFTDWYGFKPARAGMAKGGVFNAPWVSRDTGGVLPDGVGALNTSGEAEVVSTLDQLKALVAAGKGSTYIFNEGSIVLDASKIKSIQDVVEMIDALKVTSRQHGARV</sequence>
<keyword evidence="2" id="KW-1133">Transmembrane helix</keyword>
<gene>
    <name evidence="3" type="primary">22</name>
    <name evidence="3" type="ORF">SEA_ZUKO_22</name>
</gene>
<evidence type="ECO:0000313" key="4">
    <source>
        <dbReference type="Proteomes" id="UP000327392"/>
    </source>
</evidence>
<name>A0A5J6D6Y9_9CAUD</name>
<keyword evidence="1" id="KW-0175">Coiled coil</keyword>
<dbReference type="Proteomes" id="UP000327392">
    <property type="component" value="Segment"/>
</dbReference>
<feature type="transmembrane region" description="Helical" evidence="2">
    <location>
        <begin position="684"/>
        <end position="704"/>
    </location>
</feature>
<dbReference type="InterPro" id="IPR016024">
    <property type="entry name" value="ARM-type_fold"/>
</dbReference>
<dbReference type="RefSeq" id="YP_010655513.1">
    <property type="nucleotide sequence ID" value="NC_070829.1"/>
</dbReference>
<dbReference type="GeneID" id="77931375"/>
<feature type="coiled-coil region" evidence="1">
    <location>
        <begin position="185"/>
        <end position="343"/>
    </location>
</feature>
<keyword evidence="2" id="KW-0472">Membrane</keyword>
<feature type="transmembrane region" description="Helical" evidence="2">
    <location>
        <begin position="775"/>
        <end position="796"/>
    </location>
</feature>